<sequence length="530" mass="56557">MELELPAEARALLDAVVAIGSDLDLRGVLRRIVETSCRLTGAEYGVLGTVDASRPFEADDERGAFVDLITFGVSEEEIARMGKMPAGHGLIGAVPQQRTPMRVDHVAEHPESVGYPSYHPPIDRFLGAPVPVGGQAFGHLYLGKGADDAPFTPTDQALVEALARAAGVTIANARAYEESERRRTWLLAAQQVSAGLSPAVTAEDAVQHMVASLQRVSRARTVAVVRDDEGVLEVDAVAGAAADGLEELLDAVSDEVRQAKETGEVFRLERGADRVIIVVPMRTQLARGGVLIGDHPHGPRAPRADELELVRALADQLGVALDRAAAFRERHELLLAKDRDRIARDLHDLVIQRIFATGMQLQGAVKLDLDELRSRVGDAVSELDVAIRDLRSTIFELGRGGSGALLDSARALLRDYSAVLGFVPLLRSSGPVDLAVQPVTADQLLLALREILSNVARHAQASSTTVELSAGAAWLSLKVTDDGRGFDADDVAAGRGLGNLRHRAESLGGELRVTSGSGGTTVEWIVPVDR</sequence>
<evidence type="ECO:0000256" key="3">
    <source>
        <dbReference type="ARBA" id="ARBA00023012"/>
    </source>
</evidence>
<dbReference type="Gene3D" id="3.30.565.10">
    <property type="entry name" value="Histidine kinase-like ATPase, C-terminal domain"/>
    <property type="match status" value="1"/>
</dbReference>
<gene>
    <name evidence="5" type="ORF">HNR19_000506</name>
</gene>
<comment type="caution">
    <text evidence="5">The sequence shown here is derived from an EMBL/GenBank/DDBJ whole genome shotgun (WGS) entry which is preliminary data.</text>
</comment>
<dbReference type="SUPFAM" id="SSF55781">
    <property type="entry name" value="GAF domain-like"/>
    <property type="match status" value="2"/>
</dbReference>
<dbReference type="Pfam" id="PF13185">
    <property type="entry name" value="GAF_2"/>
    <property type="match status" value="1"/>
</dbReference>
<dbReference type="InterPro" id="IPR029016">
    <property type="entry name" value="GAF-like_dom_sf"/>
</dbReference>
<keyword evidence="1" id="KW-0808">Transferase</keyword>
<keyword evidence="6" id="KW-1185">Reference proteome</keyword>
<dbReference type="GO" id="GO:0016020">
    <property type="term" value="C:membrane"/>
    <property type="evidence" value="ECO:0007669"/>
    <property type="project" value="InterPro"/>
</dbReference>
<accession>A0A853BZL1</accession>
<dbReference type="AlphaFoldDB" id="A0A853BZL1"/>
<proteinExistence type="predicted"/>
<dbReference type="GO" id="GO:0000155">
    <property type="term" value="F:phosphorelay sensor kinase activity"/>
    <property type="evidence" value="ECO:0007669"/>
    <property type="project" value="InterPro"/>
</dbReference>
<dbReference type="InterPro" id="IPR036890">
    <property type="entry name" value="HATPase_C_sf"/>
</dbReference>
<dbReference type="SUPFAM" id="SSF55874">
    <property type="entry name" value="ATPase domain of HSP90 chaperone/DNA topoisomerase II/histidine kinase"/>
    <property type="match status" value="1"/>
</dbReference>
<dbReference type="Gene3D" id="3.30.450.40">
    <property type="match status" value="2"/>
</dbReference>
<evidence type="ECO:0000259" key="4">
    <source>
        <dbReference type="PROSITE" id="PS50109"/>
    </source>
</evidence>
<dbReference type="Gene3D" id="1.20.5.1930">
    <property type="match status" value="1"/>
</dbReference>
<dbReference type="RefSeq" id="WP_179666415.1">
    <property type="nucleotide sequence ID" value="NZ_JACCFP010000001.1"/>
</dbReference>
<dbReference type="Proteomes" id="UP000530424">
    <property type="component" value="Unassembled WGS sequence"/>
</dbReference>
<protein>
    <submittedName>
        <fullName evidence="5">Signal transduction histidine kinase</fullName>
    </submittedName>
</protein>
<keyword evidence="3" id="KW-0902">Two-component regulatory system</keyword>
<dbReference type="InterPro" id="IPR003594">
    <property type="entry name" value="HATPase_dom"/>
</dbReference>
<dbReference type="Pfam" id="PF07730">
    <property type="entry name" value="HisKA_3"/>
    <property type="match status" value="1"/>
</dbReference>
<dbReference type="SMART" id="SM00065">
    <property type="entry name" value="GAF"/>
    <property type="match status" value="2"/>
</dbReference>
<dbReference type="InterPro" id="IPR011712">
    <property type="entry name" value="Sig_transdc_His_kin_sub3_dim/P"/>
</dbReference>
<organism evidence="5 6">
    <name type="scientific">Nocardioides thalensis</name>
    <dbReference type="NCBI Taxonomy" id="1914755"/>
    <lineage>
        <taxon>Bacteria</taxon>
        <taxon>Bacillati</taxon>
        <taxon>Actinomycetota</taxon>
        <taxon>Actinomycetes</taxon>
        <taxon>Propionibacteriales</taxon>
        <taxon>Nocardioidaceae</taxon>
        <taxon>Nocardioides</taxon>
    </lineage>
</organism>
<dbReference type="GO" id="GO:0046983">
    <property type="term" value="F:protein dimerization activity"/>
    <property type="evidence" value="ECO:0007669"/>
    <property type="project" value="InterPro"/>
</dbReference>
<keyword evidence="2 5" id="KW-0418">Kinase</keyword>
<dbReference type="InterPro" id="IPR050482">
    <property type="entry name" value="Sensor_HK_TwoCompSys"/>
</dbReference>
<dbReference type="CDD" id="cd16917">
    <property type="entry name" value="HATPase_UhpB-NarQ-NarX-like"/>
    <property type="match status" value="1"/>
</dbReference>
<dbReference type="SMART" id="SM00387">
    <property type="entry name" value="HATPase_c"/>
    <property type="match status" value="1"/>
</dbReference>
<dbReference type="PANTHER" id="PTHR24421">
    <property type="entry name" value="NITRATE/NITRITE SENSOR PROTEIN NARX-RELATED"/>
    <property type="match status" value="1"/>
</dbReference>
<evidence type="ECO:0000256" key="2">
    <source>
        <dbReference type="ARBA" id="ARBA00022777"/>
    </source>
</evidence>
<name>A0A853BZL1_9ACTN</name>
<dbReference type="Pfam" id="PF13492">
    <property type="entry name" value="GAF_3"/>
    <property type="match status" value="1"/>
</dbReference>
<dbReference type="EMBL" id="JACCFP010000001">
    <property type="protein sequence ID" value="NYI99807.1"/>
    <property type="molecule type" value="Genomic_DNA"/>
</dbReference>
<evidence type="ECO:0000256" key="1">
    <source>
        <dbReference type="ARBA" id="ARBA00022679"/>
    </source>
</evidence>
<dbReference type="PROSITE" id="PS50109">
    <property type="entry name" value="HIS_KIN"/>
    <property type="match status" value="1"/>
</dbReference>
<dbReference type="InterPro" id="IPR003018">
    <property type="entry name" value="GAF"/>
</dbReference>
<reference evidence="5 6" key="1">
    <citation type="submission" date="2020-07" db="EMBL/GenBank/DDBJ databases">
        <title>Sequencing the genomes of 1000 actinobacteria strains.</title>
        <authorList>
            <person name="Klenk H.-P."/>
        </authorList>
    </citation>
    <scope>NUCLEOTIDE SEQUENCE [LARGE SCALE GENOMIC DNA]</scope>
    <source>
        <strain evidence="5 6">DSM 103833</strain>
    </source>
</reference>
<evidence type="ECO:0000313" key="6">
    <source>
        <dbReference type="Proteomes" id="UP000530424"/>
    </source>
</evidence>
<feature type="domain" description="Histidine kinase" evidence="4">
    <location>
        <begin position="442"/>
        <end position="530"/>
    </location>
</feature>
<dbReference type="PANTHER" id="PTHR24421:SF56">
    <property type="entry name" value="OXYGEN SENSOR HISTIDINE KINASE RESPONSE REGULATOR DOST"/>
    <property type="match status" value="1"/>
</dbReference>
<evidence type="ECO:0000313" key="5">
    <source>
        <dbReference type="EMBL" id="NYI99807.1"/>
    </source>
</evidence>
<dbReference type="Pfam" id="PF02518">
    <property type="entry name" value="HATPase_c"/>
    <property type="match status" value="1"/>
</dbReference>
<dbReference type="InterPro" id="IPR005467">
    <property type="entry name" value="His_kinase_dom"/>
</dbReference>